<organism evidence="1 2">
    <name type="scientific">Brassica rapa subsp. trilocularis</name>
    <dbReference type="NCBI Taxonomy" id="1813537"/>
    <lineage>
        <taxon>Eukaryota</taxon>
        <taxon>Viridiplantae</taxon>
        <taxon>Streptophyta</taxon>
        <taxon>Embryophyta</taxon>
        <taxon>Tracheophyta</taxon>
        <taxon>Spermatophyta</taxon>
        <taxon>Magnoliopsida</taxon>
        <taxon>eudicotyledons</taxon>
        <taxon>Gunneridae</taxon>
        <taxon>Pentapetalae</taxon>
        <taxon>rosids</taxon>
        <taxon>malvids</taxon>
        <taxon>Brassicales</taxon>
        <taxon>Brassicaceae</taxon>
        <taxon>Brassiceae</taxon>
        <taxon>Brassica</taxon>
    </lineage>
</organism>
<comment type="caution">
    <text evidence="1">The sequence shown here is derived from an EMBL/GenBank/DDBJ whole genome shotgun (WGS) entry which is preliminary data.</text>
</comment>
<sequence>MQERFYIISRSHFRFPVAYGQMGLGAVPPEIYSLVGYKADLTGEIGLSGDNQARLLLRVHMAYFDA</sequence>
<dbReference type="EMBL" id="JADBGQ010000008">
    <property type="protein sequence ID" value="KAG5382744.1"/>
    <property type="molecule type" value="Genomic_DNA"/>
</dbReference>
<keyword evidence="2" id="KW-1185">Reference proteome</keyword>
<dbReference type="Proteomes" id="UP000823674">
    <property type="component" value="Chromosome A09"/>
</dbReference>
<evidence type="ECO:0000313" key="2">
    <source>
        <dbReference type="Proteomes" id="UP000823674"/>
    </source>
</evidence>
<evidence type="ECO:0000313" key="1">
    <source>
        <dbReference type="EMBL" id="KAG5382744.1"/>
    </source>
</evidence>
<proteinExistence type="predicted"/>
<gene>
    <name evidence="1" type="primary">A09p016200.1_BraROA</name>
    <name evidence="1" type="ORF">IGI04_034214</name>
</gene>
<name>A0ABQ7L834_BRACM</name>
<reference evidence="1 2" key="1">
    <citation type="submission" date="2021-03" db="EMBL/GenBank/DDBJ databases">
        <authorList>
            <person name="King G.J."/>
            <person name="Bancroft I."/>
            <person name="Baten A."/>
            <person name="Bloomfield J."/>
            <person name="Borpatragohain P."/>
            <person name="He Z."/>
            <person name="Irish N."/>
            <person name="Irwin J."/>
            <person name="Liu K."/>
            <person name="Mauleon R.P."/>
            <person name="Moore J."/>
            <person name="Morris R."/>
            <person name="Ostergaard L."/>
            <person name="Wang B."/>
            <person name="Wells R."/>
        </authorList>
    </citation>
    <scope>NUCLEOTIDE SEQUENCE [LARGE SCALE GENOMIC DNA]</scope>
    <source>
        <strain evidence="1">R-o-18</strain>
        <tissue evidence="1">Leaf</tissue>
    </source>
</reference>
<protein>
    <submittedName>
        <fullName evidence="1">Uncharacterized protein</fullName>
    </submittedName>
</protein>
<accession>A0ABQ7L834</accession>